<evidence type="ECO:0000313" key="1">
    <source>
        <dbReference type="EMBL" id="GAG32498.1"/>
    </source>
</evidence>
<proteinExistence type="predicted"/>
<sequence length="241" mass="24002">TVESDGVGHADLKEWLGVAPLALSSQQVQTDMTAIHGTALTETATQLAGAFVKFFNVSSPTGTVNSLADAVPGAAGGGFIAGTNAETTITTALNAAITGNITGDLSGTVGTTTTVSNGVALANGAITNASLAGNIEIVFETDFGTNYNTTRNAWATNHTDYIGTIPAAALGADCITAAKIADNAFVAANFAASSLDGKGDWNTTVPDAAGVAPTAAENADAVWDEVLTGASHNSPTTAGRR</sequence>
<reference evidence="1" key="1">
    <citation type="journal article" date="2014" name="Front. Microbiol.">
        <title>High frequency of phylogenetically diverse reductive dehalogenase-homologous genes in deep subseafloor sedimentary metagenomes.</title>
        <authorList>
            <person name="Kawai M."/>
            <person name="Futagami T."/>
            <person name="Toyoda A."/>
            <person name="Takaki Y."/>
            <person name="Nishi S."/>
            <person name="Hori S."/>
            <person name="Arai W."/>
            <person name="Tsubouchi T."/>
            <person name="Morono Y."/>
            <person name="Uchiyama I."/>
            <person name="Ito T."/>
            <person name="Fujiyama A."/>
            <person name="Inagaki F."/>
            <person name="Takami H."/>
        </authorList>
    </citation>
    <scope>NUCLEOTIDE SEQUENCE</scope>
    <source>
        <strain evidence="1">Expedition CK06-06</strain>
    </source>
</reference>
<protein>
    <submittedName>
        <fullName evidence="1">Uncharacterized protein</fullName>
    </submittedName>
</protein>
<organism evidence="1">
    <name type="scientific">marine sediment metagenome</name>
    <dbReference type="NCBI Taxonomy" id="412755"/>
    <lineage>
        <taxon>unclassified sequences</taxon>
        <taxon>metagenomes</taxon>
        <taxon>ecological metagenomes</taxon>
    </lineage>
</organism>
<name>X0X795_9ZZZZ</name>
<comment type="caution">
    <text evidence="1">The sequence shown here is derived from an EMBL/GenBank/DDBJ whole genome shotgun (WGS) entry which is preliminary data.</text>
</comment>
<feature type="non-terminal residue" evidence="1">
    <location>
        <position position="1"/>
    </location>
</feature>
<dbReference type="EMBL" id="BARS01049397">
    <property type="protein sequence ID" value="GAG32498.1"/>
    <property type="molecule type" value="Genomic_DNA"/>
</dbReference>
<accession>X0X795</accession>
<feature type="non-terminal residue" evidence="1">
    <location>
        <position position="241"/>
    </location>
</feature>
<gene>
    <name evidence="1" type="ORF">S01H1_73893</name>
</gene>
<dbReference type="AlphaFoldDB" id="X0X795"/>